<dbReference type="InterPro" id="IPR003256">
    <property type="entry name" value="Ribosomal_uL24"/>
</dbReference>
<proteinExistence type="inferred from homology"/>
<dbReference type="GO" id="GO:1990904">
    <property type="term" value="C:ribonucleoprotein complex"/>
    <property type="evidence" value="ECO:0007669"/>
    <property type="project" value="UniProtKB-KW"/>
</dbReference>
<keyword evidence="2 5" id="KW-0689">Ribosomal protein</keyword>
<protein>
    <recommendedName>
        <fullName evidence="4 5">Large ribosomal subunit protein uL24</fullName>
    </recommendedName>
</protein>
<dbReference type="GO" id="GO:0003735">
    <property type="term" value="F:structural constituent of ribosome"/>
    <property type="evidence" value="ECO:0007669"/>
    <property type="project" value="InterPro"/>
</dbReference>
<comment type="caution">
    <text evidence="7">The sequence shown here is derived from an EMBL/GenBank/DDBJ whole genome shotgun (WGS) entry which is preliminary data.</text>
</comment>
<evidence type="ECO:0000313" key="8">
    <source>
        <dbReference type="Proteomes" id="UP000179024"/>
    </source>
</evidence>
<name>A0A1F7I8F1_9BACT</name>
<dbReference type="Gene3D" id="2.30.30.30">
    <property type="match status" value="1"/>
</dbReference>
<feature type="domain" description="KOW" evidence="6">
    <location>
        <begin position="2"/>
        <end position="29"/>
    </location>
</feature>
<dbReference type="NCBIfam" id="TIGR01079">
    <property type="entry name" value="rplX_bact"/>
    <property type="match status" value="1"/>
</dbReference>
<keyword evidence="5" id="KW-0694">RNA-binding</keyword>
<dbReference type="Pfam" id="PF00467">
    <property type="entry name" value="KOW"/>
    <property type="match status" value="1"/>
</dbReference>
<dbReference type="InterPro" id="IPR008991">
    <property type="entry name" value="Translation_prot_SH3-like_sf"/>
</dbReference>
<dbReference type="CDD" id="cd06089">
    <property type="entry name" value="KOW_RPL26"/>
    <property type="match status" value="1"/>
</dbReference>
<dbReference type="InterPro" id="IPR057264">
    <property type="entry name" value="Ribosomal_uL24_C"/>
</dbReference>
<evidence type="ECO:0000256" key="4">
    <source>
        <dbReference type="ARBA" id="ARBA00035206"/>
    </source>
</evidence>
<sequence length="103" mass="11806">MKLRKGDTVRVTVGKDSGREGKIERVYNKQNKILVHDINKYKKHVKKSEQAPQGGMVELTRPISIAKVMFVCPSCKKAARLGYEIEGDKKFRVCKKCKKRITK</sequence>
<comment type="function">
    <text evidence="5">One of the proteins that surrounds the polypeptide exit tunnel on the outside of the subunit.</text>
</comment>
<evidence type="ECO:0000256" key="2">
    <source>
        <dbReference type="ARBA" id="ARBA00022980"/>
    </source>
</evidence>
<evidence type="ECO:0000256" key="1">
    <source>
        <dbReference type="ARBA" id="ARBA00010618"/>
    </source>
</evidence>
<dbReference type="AlphaFoldDB" id="A0A1F7I8F1"/>
<dbReference type="InterPro" id="IPR014722">
    <property type="entry name" value="Rib_uL2_dom2"/>
</dbReference>
<comment type="subunit">
    <text evidence="5">Part of the 50S ribosomal subunit.</text>
</comment>
<dbReference type="Pfam" id="PF17136">
    <property type="entry name" value="ribosomal_L24"/>
    <property type="match status" value="1"/>
</dbReference>
<dbReference type="GO" id="GO:0006412">
    <property type="term" value="P:translation"/>
    <property type="evidence" value="ECO:0007669"/>
    <property type="project" value="UniProtKB-UniRule"/>
</dbReference>
<evidence type="ECO:0000256" key="5">
    <source>
        <dbReference type="HAMAP-Rule" id="MF_01326"/>
    </source>
</evidence>
<accession>A0A1F7I8F1</accession>
<evidence type="ECO:0000259" key="6">
    <source>
        <dbReference type="SMART" id="SM00739"/>
    </source>
</evidence>
<dbReference type="Proteomes" id="UP000179024">
    <property type="component" value="Unassembled WGS sequence"/>
</dbReference>
<gene>
    <name evidence="5" type="primary">rplX</name>
    <name evidence="7" type="ORF">A3F34_03040</name>
</gene>
<dbReference type="InterPro" id="IPR041988">
    <property type="entry name" value="Ribosomal_uL24_KOW"/>
</dbReference>
<evidence type="ECO:0000256" key="3">
    <source>
        <dbReference type="ARBA" id="ARBA00023274"/>
    </source>
</evidence>
<evidence type="ECO:0000313" key="7">
    <source>
        <dbReference type="EMBL" id="OGK39633.1"/>
    </source>
</evidence>
<dbReference type="GO" id="GO:0019843">
    <property type="term" value="F:rRNA binding"/>
    <property type="evidence" value="ECO:0007669"/>
    <property type="project" value="UniProtKB-UniRule"/>
</dbReference>
<dbReference type="SMART" id="SM00739">
    <property type="entry name" value="KOW"/>
    <property type="match status" value="1"/>
</dbReference>
<organism evidence="7 8">
    <name type="scientific">Candidatus Roizmanbacteria bacterium RIFCSPHIGHO2_12_FULL_44_10</name>
    <dbReference type="NCBI Taxonomy" id="1802054"/>
    <lineage>
        <taxon>Bacteria</taxon>
        <taxon>Candidatus Roizmaniibacteriota</taxon>
    </lineage>
</organism>
<dbReference type="InterPro" id="IPR005824">
    <property type="entry name" value="KOW"/>
</dbReference>
<keyword evidence="5" id="KW-0699">rRNA-binding</keyword>
<dbReference type="PANTHER" id="PTHR12903">
    <property type="entry name" value="MITOCHONDRIAL RIBOSOMAL PROTEIN L24"/>
    <property type="match status" value="1"/>
</dbReference>
<dbReference type="EMBL" id="MGAE01000015">
    <property type="protein sequence ID" value="OGK39633.1"/>
    <property type="molecule type" value="Genomic_DNA"/>
</dbReference>
<comment type="similarity">
    <text evidence="1 5">Belongs to the universal ribosomal protein uL24 family.</text>
</comment>
<dbReference type="SUPFAM" id="SSF50104">
    <property type="entry name" value="Translation proteins SH3-like domain"/>
    <property type="match status" value="1"/>
</dbReference>
<keyword evidence="3 5" id="KW-0687">Ribonucleoprotein</keyword>
<dbReference type="HAMAP" id="MF_01326_B">
    <property type="entry name" value="Ribosomal_uL24_B"/>
    <property type="match status" value="1"/>
</dbReference>
<comment type="function">
    <text evidence="5">One of two assembly initiator proteins, it binds directly to the 5'-end of the 23S rRNA, where it nucleates assembly of the 50S subunit.</text>
</comment>
<reference evidence="7 8" key="1">
    <citation type="journal article" date="2016" name="Nat. Commun.">
        <title>Thousands of microbial genomes shed light on interconnected biogeochemical processes in an aquifer system.</title>
        <authorList>
            <person name="Anantharaman K."/>
            <person name="Brown C.T."/>
            <person name="Hug L.A."/>
            <person name="Sharon I."/>
            <person name="Castelle C.J."/>
            <person name="Probst A.J."/>
            <person name="Thomas B.C."/>
            <person name="Singh A."/>
            <person name="Wilkins M.J."/>
            <person name="Karaoz U."/>
            <person name="Brodie E.L."/>
            <person name="Williams K.H."/>
            <person name="Hubbard S.S."/>
            <person name="Banfield J.F."/>
        </authorList>
    </citation>
    <scope>NUCLEOTIDE SEQUENCE [LARGE SCALE GENOMIC DNA]</scope>
</reference>
<dbReference type="GO" id="GO:0005840">
    <property type="term" value="C:ribosome"/>
    <property type="evidence" value="ECO:0007669"/>
    <property type="project" value="UniProtKB-KW"/>
</dbReference>